<dbReference type="OrthoDB" id="1422302at2759"/>
<dbReference type="Pfam" id="PF00271">
    <property type="entry name" value="Helicase_C"/>
    <property type="match status" value="1"/>
</dbReference>
<dbReference type="InterPro" id="IPR049730">
    <property type="entry name" value="SNF2/RAD54-like_C"/>
</dbReference>
<dbReference type="InterPro" id="IPR001650">
    <property type="entry name" value="Helicase_C-like"/>
</dbReference>
<dbReference type="SUPFAM" id="SSF52540">
    <property type="entry name" value="P-loop containing nucleoside triphosphate hydrolases"/>
    <property type="match status" value="1"/>
</dbReference>
<dbReference type="PANTHER" id="PTHR45821:SF5">
    <property type="entry name" value="SNF2 DOMAIN-CONTAINING PROTEIN CLASSY 4"/>
    <property type="match status" value="1"/>
</dbReference>
<keyword evidence="2" id="KW-0547">Nucleotide-binding</keyword>
<keyword evidence="3" id="KW-0378">Hydrolase</keyword>
<accession>A0A2Z6P6M8</accession>
<name>A0A2Z6P6M8_TRISU</name>
<reference evidence="9" key="1">
    <citation type="journal article" date="2017" name="Front. Plant Sci.">
        <title>Climate Clever Clovers: New Paradigm to Reduce the Environmental Footprint of Ruminants by Breeding Low Methanogenic Forages Utilizing Haplotype Variation.</title>
        <authorList>
            <person name="Kaur P."/>
            <person name="Appels R."/>
            <person name="Bayer P.E."/>
            <person name="Keeble-Gagnere G."/>
            <person name="Wang J."/>
            <person name="Hirakawa H."/>
            <person name="Shirasawa K."/>
            <person name="Vercoe P."/>
            <person name="Stefanova K."/>
            <person name="Durmic Z."/>
            <person name="Nichols P."/>
            <person name="Revell C."/>
            <person name="Isobe S.N."/>
            <person name="Edwards D."/>
            <person name="Erskine W."/>
        </authorList>
    </citation>
    <scope>NUCLEOTIDE SEQUENCE [LARGE SCALE GENOMIC DNA]</scope>
    <source>
        <strain evidence="9">cv. Daliak</strain>
    </source>
</reference>
<evidence type="ECO:0000256" key="6">
    <source>
        <dbReference type="ARBA" id="ARBA00023242"/>
    </source>
</evidence>
<keyword evidence="4" id="KW-0347">Helicase</keyword>
<dbReference type="GO" id="GO:0016787">
    <property type="term" value="F:hydrolase activity"/>
    <property type="evidence" value="ECO:0007669"/>
    <property type="project" value="UniProtKB-KW"/>
</dbReference>
<proteinExistence type="predicted"/>
<gene>
    <name evidence="8" type="ORF">TSUD_418730</name>
</gene>
<dbReference type="PANTHER" id="PTHR45821">
    <property type="entry name" value="SNF2 DOMAIN-CONTAINING PROTEIN CLASSY 2-RELATED"/>
    <property type="match status" value="1"/>
</dbReference>
<evidence type="ECO:0000313" key="9">
    <source>
        <dbReference type="Proteomes" id="UP000242715"/>
    </source>
</evidence>
<evidence type="ECO:0000256" key="1">
    <source>
        <dbReference type="ARBA" id="ARBA00004123"/>
    </source>
</evidence>
<dbReference type="InterPro" id="IPR044567">
    <property type="entry name" value="CLSY/DRD1"/>
</dbReference>
<comment type="subcellular location">
    <subcellularLocation>
        <location evidence="1">Nucleus</location>
    </subcellularLocation>
</comment>
<evidence type="ECO:0000313" key="8">
    <source>
        <dbReference type="EMBL" id="GAU52034.1"/>
    </source>
</evidence>
<evidence type="ECO:0000256" key="3">
    <source>
        <dbReference type="ARBA" id="ARBA00022801"/>
    </source>
</evidence>
<dbReference type="AlphaFoldDB" id="A0A2Z6P6M8"/>
<dbReference type="CDD" id="cd18793">
    <property type="entry name" value="SF2_C_SNF"/>
    <property type="match status" value="1"/>
</dbReference>
<evidence type="ECO:0000256" key="4">
    <source>
        <dbReference type="ARBA" id="ARBA00022806"/>
    </source>
</evidence>
<organism evidence="8 9">
    <name type="scientific">Trifolium subterraneum</name>
    <name type="common">Subterranean clover</name>
    <dbReference type="NCBI Taxonomy" id="3900"/>
    <lineage>
        <taxon>Eukaryota</taxon>
        <taxon>Viridiplantae</taxon>
        <taxon>Streptophyta</taxon>
        <taxon>Embryophyta</taxon>
        <taxon>Tracheophyta</taxon>
        <taxon>Spermatophyta</taxon>
        <taxon>Magnoliopsida</taxon>
        <taxon>eudicotyledons</taxon>
        <taxon>Gunneridae</taxon>
        <taxon>Pentapetalae</taxon>
        <taxon>rosids</taxon>
        <taxon>fabids</taxon>
        <taxon>Fabales</taxon>
        <taxon>Fabaceae</taxon>
        <taxon>Papilionoideae</taxon>
        <taxon>50 kb inversion clade</taxon>
        <taxon>NPAAA clade</taxon>
        <taxon>Hologalegina</taxon>
        <taxon>IRL clade</taxon>
        <taxon>Trifolieae</taxon>
        <taxon>Trifolium</taxon>
    </lineage>
</organism>
<keyword evidence="6" id="KW-0539">Nucleus</keyword>
<keyword evidence="5" id="KW-0067">ATP-binding</keyword>
<dbReference type="GO" id="GO:0080188">
    <property type="term" value="P:gene silencing by siRNA-directed DNA methylation"/>
    <property type="evidence" value="ECO:0007669"/>
    <property type="project" value="InterPro"/>
</dbReference>
<dbReference type="GO" id="GO:0005524">
    <property type="term" value="F:ATP binding"/>
    <property type="evidence" value="ECO:0007669"/>
    <property type="project" value="UniProtKB-KW"/>
</dbReference>
<evidence type="ECO:0000256" key="5">
    <source>
        <dbReference type="ARBA" id="ARBA00022840"/>
    </source>
</evidence>
<dbReference type="GO" id="GO:0005634">
    <property type="term" value="C:nucleus"/>
    <property type="evidence" value="ECO:0007669"/>
    <property type="project" value="UniProtKB-SubCell"/>
</dbReference>
<dbReference type="Gene3D" id="3.40.50.300">
    <property type="entry name" value="P-loop containing nucleotide triphosphate hydrolases"/>
    <property type="match status" value="1"/>
</dbReference>
<sequence length="138" mass="15624">MTSIHQSLFMECTLTEQEESAVDKDLLEKVRLNNNVGVKTRFLEEFASFCAAANEKVLVFSQFLRPLCLIIDQITLALKWTEDEEILYMHGIVKSRKSFIHRFNDANSQVEILLASTKACSVEISLVGASRVVLLDVE</sequence>
<keyword evidence="9" id="KW-1185">Reference proteome</keyword>
<dbReference type="GO" id="GO:0004386">
    <property type="term" value="F:helicase activity"/>
    <property type="evidence" value="ECO:0007669"/>
    <property type="project" value="UniProtKB-KW"/>
</dbReference>
<dbReference type="Proteomes" id="UP000242715">
    <property type="component" value="Unassembled WGS sequence"/>
</dbReference>
<evidence type="ECO:0000256" key="2">
    <source>
        <dbReference type="ARBA" id="ARBA00022741"/>
    </source>
</evidence>
<dbReference type="EMBL" id="DF976895">
    <property type="protein sequence ID" value="GAU52034.1"/>
    <property type="molecule type" value="Genomic_DNA"/>
</dbReference>
<feature type="domain" description="Helicase C-terminal" evidence="7">
    <location>
        <begin position="43"/>
        <end position="137"/>
    </location>
</feature>
<protein>
    <recommendedName>
        <fullName evidence="7">Helicase C-terminal domain-containing protein</fullName>
    </recommendedName>
</protein>
<evidence type="ECO:0000259" key="7">
    <source>
        <dbReference type="Pfam" id="PF00271"/>
    </source>
</evidence>
<dbReference type="InterPro" id="IPR027417">
    <property type="entry name" value="P-loop_NTPase"/>
</dbReference>